<reference evidence="3 4" key="1">
    <citation type="journal article" date="2006" name="Nature">
        <title>Global trends of whole-genome duplications revealed by the ciliate Paramecium tetraurelia.</title>
        <authorList>
            <consortium name="Genoscope"/>
            <person name="Aury J.-M."/>
            <person name="Jaillon O."/>
            <person name="Duret L."/>
            <person name="Noel B."/>
            <person name="Jubin C."/>
            <person name="Porcel B.M."/>
            <person name="Segurens B."/>
            <person name="Daubin V."/>
            <person name="Anthouard V."/>
            <person name="Aiach N."/>
            <person name="Arnaiz O."/>
            <person name="Billaut A."/>
            <person name="Beisson J."/>
            <person name="Blanc I."/>
            <person name="Bouhouche K."/>
            <person name="Camara F."/>
            <person name="Duharcourt S."/>
            <person name="Guigo R."/>
            <person name="Gogendeau D."/>
            <person name="Katinka M."/>
            <person name="Keller A.-M."/>
            <person name="Kissmehl R."/>
            <person name="Klotz C."/>
            <person name="Koll F."/>
            <person name="Le Moue A."/>
            <person name="Lepere C."/>
            <person name="Malinsky S."/>
            <person name="Nowacki M."/>
            <person name="Nowak J.K."/>
            <person name="Plattner H."/>
            <person name="Poulain J."/>
            <person name="Ruiz F."/>
            <person name="Serrano V."/>
            <person name="Zagulski M."/>
            <person name="Dessen P."/>
            <person name="Betermier M."/>
            <person name="Weissenbach J."/>
            <person name="Scarpelli C."/>
            <person name="Schachter V."/>
            <person name="Sperling L."/>
            <person name="Meyer E."/>
            <person name="Cohen J."/>
            <person name="Wincker P."/>
        </authorList>
    </citation>
    <scope>NUCLEOTIDE SEQUENCE [LARGE SCALE GENOMIC DNA]</scope>
    <source>
        <strain evidence="3 4">Stock d4-2</strain>
    </source>
</reference>
<dbReference type="OMA" id="PDEQFED"/>
<feature type="compositionally biased region" description="Low complexity" evidence="2">
    <location>
        <begin position="113"/>
        <end position="123"/>
    </location>
</feature>
<evidence type="ECO:0000313" key="3">
    <source>
        <dbReference type="EMBL" id="CAK56255.1"/>
    </source>
</evidence>
<gene>
    <name evidence="3" type="ORF">GSPATT00004349001</name>
</gene>
<dbReference type="InParanoid" id="A0BCI8"/>
<evidence type="ECO:0000256" key="2">
    <source>
        <dbReference type="SAM" id="MobiDB-lite"/>
    </source>
</evidence>
<dbReference type="EMBL" id="CT867986">
    <property type="protein sequence ID" value="CAK56255.1"/>
    <property type="molecule type" value="Genomic_DNA"/>
</dbReference>
<evidence type="ECO:0000256" key="1">
    <source>
        <dbReference type="SAM" id="Coils"/>
    </source>
</evidence>
<dbReference type="RefSeq" id="XP_001423653.1">
    <property type="nucleotide sequence ID" value="XM_001423616.1"/>
</dbReference>
<feature type="compositionally biased region" description="Basic and acidic residues" evidence="2">
    <location>
        <begin position="99"/>
        <end position="108"/>
    </location>
</feature>
<feature type="region of interest" description="Disordered" evidence="2">
    <location>
        <begin position="80"/>
        <end position="123"/>
    </location>
</feature>
<dbReference type="GeneID" id="5009437"/>
<accession>A0BCI8</accession>
<sequence>MKLSQSNKLLISPLNNQQPMFPTISYKTSESPSKIVIPLTNYLLFEQQLDQINVNKINKQQKQNRVDTIYKYIRQQVVKKNDNNQEKSKTQTTTVVNESEDKIKKSKEQPSNSYSLKQIQKKQSQQKLQRMSKSYIDLHTSNLCNQIQNQCIFELDQEQEDGEHNLCSISQNQINKSPNLYCNLKSKKNCKLINQSKVVLDFNQQNKKYKDQSFQIIHLISKVQQNLLKQKENDRQQQEREYKLKKCLRQKERLEGMYNAQLGLKNRRLNSLLNALKGTDDKKIENDIVNDIRRKYQIQRSQSTIMTRKSSLQLSNPSYVPDEQFEDKLIRKFSQVSDICSSENSLDQTFPYQIKGYLII</sequence>
<evidence type="ECO:0000313" key="4">
    <source>
        <dbReference type="Proteomes" id="UP000000600"/>
    </source>
</evidence>
<keyword evidence="4" id="KW-1185">Reference proteome</keyword>
<dbReference type="HOGENOM" id="CLU_770418_0_0_1"/>
<dbReference type="AlphaFoldDB" id="A0BCI8"/>
<feature type="compositionally biased region" description="Basic and acidic residues" evidence="2">
    <location>
        <begin position="80"/>
        <end position="89"/>
    </location>
</feature>
<proteinExistence type="predicted"/>
<feature type="coiled-coil region" evidence="1">
    <location>
        <begin position="221"/>
        <end position="248"/>
    </location>
</feature>
<keyword evidence="1" id="KW-0175">Coiled coil</keyword>
<name>A0BCI8_PARTE</name>
<dbReference type="KEGG" id="ptm:GSPATT00004349001"/>
<protein>
    <submittedName>
        <fullName evidence="3">Uncharacterized protein</fullName>
    </submittedName>
</protein>
<dbReference type="OrthoDB" id="308634at2759"/>
<dbReference type="Proteomes" id="UP000000600">
    <property type="component" value="Unassembled WGS sequence"/>
</dbReference>
<organism evidence="3 4">
    <name type="scientific">Paramecium tetraurelia</name>
    <dbReference type="NCBI Taxonomy" id="5888"/>
    <lineage>
        <taxon>Eukaryota</taxon>
        <taxon>Sar</taxon>
        <taxon>Alveolata</taxon>
        <taxon>Ciliophora</taxon>
        <taxon>Intramacronucleata</taxon>
        <taxon>Oligohymenophorea</taxon>
        <taxon>Peniculida</taxon>
        <taxon>Parameciidae</taxon>
        <taxon>Paramecium</taxon>
    </lineage>
</organism>